<keyword evidence="6 8" id="KW-0810">Translation regulation</keyword>
<dbReference type="PROSITE" id="PS51522">
    <property type="entry name" value="ZF_NANOS"/>
    <property type="match status" value="1"/>
</dbReference>
<evidence type="ECO:0000313" key="10">
    <source>
        <dbReference type="Proteomes" id="UP000095284"/>
    </source>
</evidence>
<comment type="subcellular location">
    <subcellularLocation>
        <location evidence="1">Cytoplasm</location>
    </subcellularLocation>
</comment>
<dbReference type="AlphaFoldDB" id="A0A1I7RRU2"/>
<evidence type="ECO:0000256" key="1">
    <source>
        <dbReference type="ARBA" id="ARBA00004496"/>
    </source>
</evidence>
<dbReference type="WBParaSite" id="BXY_0344000.1">
    <property type="protein sequence ID" value="BXY_0344000.1"/>
    <property type="gene ID" value="BXY_0344000"/>
</dbReference>
<evidence type="ECO:0000256" key="4">
    <source>
        <dbReference type="ARBA" id="ARBA00022771"/>
    </source>
</evidence>
<organism evidence="10 11">
    <name type="scientific">Bursaphelenchus xylophilus</name>
    <name type="common">Pinewood nematode worm</name>
    <name type="synonym">Aphelenchoides xylophilus</name>
    <dbReference type="NCBI Taxonomy" id="6326"/>
    <lineage>
        <taxon>Eukaryota</taxon>
        <taxon>Metazoa</taxon>
        <taxon>Ecdysozoa</taxon>
        <taxon>Nematoda</taxon>
        <taxon>Chromadorea</taxon>
        <taxon>Rhabditida</taxon>
        <taxon>Tylenchina</taxon>
        <taxon>Tylenchomorpha</taxon>
        <taxon>Aphelenchoidea</taxon>
        <taxon>Aphelenchoididae</taxon>
        <taxon>Bursaphelenchus</taxon>
    </lineage>
</organism>
<dbReference type="GO" id="GO:0005737">
    <property type="term" value="C:cytoplasm"/>
    <property type="evidence" value="ECO:0007669"/>
    <property type="project" value="UniProtKB-SubCell"/>
</dbReference>
<protein>
    <submittedName>
        <fullName evidence="11">Nanos-type domain-containing protein</fullName>
    </submittedName>
</protein>
<evidence type="ECO:0000313" key="11">
    <source>
        <dbReference type="WBParaSite" id="BXY_0344000.1"/>
    </source>
</evidence>
<keyword evidence="3" id="KW-0479">Metal-binding</keyword>
<keyword evidence="7 8" id="KW-0694">RNA-binding</keyword>
<dbReference type="eggNOG" id="KOG4602">
    <property type="taxonomic scope" value="Eukaryota"/>
</dbReference>
<name>A0A1I7RRU2_BURXY</name>
<keyword evidence="4 8" id="KW-0863">Zinc-finger</keyword>
<dbReference type="Proteomes" id="UP000095284">
    <property type="component" value="Unplaced"/>
</dbReference>
<keyword evidence="2" id="KW-0963">Cytoplasm</keyword>
<keyword evidence="5" id="KW-0862">Zinc</keyword>
<dbReference type="GO" id="GO:0003723">
    <property type="term" value="F:RNA binding"/>
    <property type="evidence" value="ECO:0007669"/>
    <property type="project" value="UniProtKB-UniRule"/>
</dbReference>
<dbReference type="InterPro" id="IPR024161">
    <property type="entry name" value="Znf_nanos-typ"/>
</dbReference>
<dbReference type="InterPro" id="IPR038129">
    <property type="entry name" value="Nanos_sf"/>
</dbReference>
<accession>A0A1I7RRU2</accession>
<sequence length="254" mass="28798">MKTTGCKFLQFPLHSVMTSFWAKTPVSPDHGQFDNHLDDSIGYDFFTRYETAREVAKPKKRTDLTLDISWNCDNEIAFYHDGIPHGEDEGVKLDQGTQTDVGSCFDARHSHLENYYLVPIQSHISPTSDYSSPTSPNTFQFPSPVSPLSPTVRNNKQVFDFNLNSFAADFATKTLLNDNRKKHHNTFCGFCYNNARVNGCDVTGPGRWLEHNLRDQNGRVTCPCLRMFQCPICGGSGDDAHTQRHCPKRNRGRE</sequence>
<evidence type="ECO:0000259" key="9">
    <source>
        <dbReference type="PROSITE" id="PS51522"/>
    </source>
</evidence>
<reference evidence="11" key="1">
    <citation type="submission" date="2016-11" db="UniProtKB">
        <authorList>
            <consortium name="WormBaseParasite"/>
        </authorList>
    </citation>
    <scope>IDENTIFICATION</scope>
</reference>
<comment type="similarity">
    <text evidence="8">Belongs to the nanos family.</text>
</comment>
<evidence type="ECO:0000256" key="7">
    <source>
        <dbReference type="ARBA" id="ARBA00022884"/>
    </source>
</evidence>
<feature type="domain" description="Nanos-type" evidence="9">
    <location>
        <begin position="187"/>
        <end position="248"/>
    </location>
</feature>
<dbReference type="Pfam" id="PF05741">
    <property type="entry name" value="zf-nanos"/>
    <property type="match status" value="1"/>
</dbReference>
<proteinExistence type="inferred from homology"/>
<evidence type="ECO:0000256" key="8">
    <source>
        <dbReference type="PROSITE-ProRule" id="PRU00855"/>
    </source>
</evidence>
<dbReference type="PANTHER" id="PTHR12887">
    <property type="entry name" value="NANOS PROTEIN"/>
    <property type="match status" value="1"/>
</dbReference>
<dbReference type="GO" id="GO:0006417">
    <property type="term" value="P:regulation of translation"/>
    <property type="evidence" value="ECO:0007669"/>
    <property type="project" value="UniProtKB-UniRule"/>
</dbReference>
<dbReference type="Gene3D" id="4.10.60.30">
    <property type="entry name" value="Nanos, RNA-binding domain"/>
    <property type="match status" value="1"/>
</dbReference>
<dbReference type="GO" id="GO:0008270">
    <property type="term" value="F:zinc ion binding"/>
    <property type="evidence" value="ECO:0007669"/>
    <property type="project" value="UniProtKB-KW"/>
</dbReference>
<evidence type="ECO:0000256" key="3">
    <source>
        <dbReference type="ARBA" id="ARBA00022723"/>
    </source>
</evidence>
<evidence type="ECO:0000256" key="5">
    <source>
        <dbReference type="ARBA" id="ARBA00022833"/>
    </source>
</evidence>
<dbReference type="InterPro" id="IPR008705">
    <property type="entry name" value="Nanos/Xcar2"/>
</dbReference>
<evidence type="ECO:0000256" key="6">
    <source>
        <dbReference type="ARBA" id="ARBA00022845"/>
    </source>
</evidence>
<evidence type="ECO:0000256" key="2">
    <source>
        <dbReference type="ARBA" id="ARBA00022490"/>
    </source>
</evidence>